<gene>
    <name evidence="3" type="ORF">CAAU_0950</name>
</gene>
<dbReference type="GO" id="GO:0030435">
    <property type="term" value="P:sporulation resulting in formation of a cellular spore"/>
    <property type="evidence" value="ECO:0007669"/>
    <property type="project" value="InterPro"/>
</dbReference>
<dbReference type="NCBIfam" id="TIGR02669">
    <property type="entry name" value="SpoIID_LytB"/>
    <property type="match status" value="1"/>
</dbReference>
<proteinExistence type="predicted"/>
<sequence>MRRKRKSKSPLRYIIPLTFILLSILAYFLFFFPVDIDCGLVAEKKELKNYYRLKIIYDKNIKWVNIKKKDFIDAAAYKIKLKGIRTVYFKPLKSISGKVYSKDINNINIDDTIYKISQNINYYIKDNDNYKLAKKSFLIVGQSSYQFILDEDTIKAIILTEFPIIDKIRVGLSTYNFSSYDHNLITITSKKGFRIYSKDFEIDVKKKETASFRVLGNKIKILIESPKDSYQKRKDMIITDKRIFISSENPVFITSLKRENGYTPEYYGNLEIFLKDKSLRIINEINIEDYLKYVVPSEMPGYGGIEGYKVQSVAARTYALSEILGGRFSKHGFNIDDTTQSQVYNERPTNDLCIKAIEETKGEVLTYDGKIIDAKYYSTSCGLGAAYDEVYQEVKNYNPKPYLDFNNFTDQTISEISSEENASKFFKDWTVKAIDSSSPYFRWKVSIDYSELNKAVSENIYNRYLKDPDNIKEKWFLNIYKKATLSEEGIGKIKDIYISKRSKSGVPQEMIIITDNKQYKIIGPSNIKFIITPKEFDIETISGLKLKNIKSLPSPFFIIDRIYGQTRIKSITIFGGGYGHGVGMSQYAAMNLANSGKTYQEILNYFYKNIKIQDINEAIKSSME</sequence>
<accession>I7K649</accession>
<dbReference type="InterPro" id="IPR013693">
    <property type="entry name" value="SpoIID/LytB_N"/>
</dbReference>
<evidence type="ECO:0000259" key="2">
    <source>
        <dbReference type="Pfam" id="PF08486"/>
    </source>
</evidence>
<feature type="domain" description="Sporulation stage II protein D amidase enhancer LytB N-terminal" evidence="2">
    <location>
        <begin position="276"/>
        <end position="367"/>
    </location>
</feature>
<organism evidence="3 4">
    <name type="scientific">Caloramator australicus RC3</name>
    <dbReference type="NCBI Taxonomy" id="857293"/>
    <lineage>
        <taxon>Bacteria</taxon>
        <taxon>Bacillati</taxon>
        <taxon>Bacillota</taxon>
        <taxon>Clostridia</taxon>
        <taxon>Eubacteriales</taxon>
        <taxon>Clostridiaceae</taxon>
        <taxon>Caloramator</taxon>
    </lineage>
</organism>
<evidence type="ECO:0000256" key="1">
    <source>
        <dbReference type="SAM" id="Phobius"/>
    </source>
</evidence>
<evidence type="ECO:0000313" key="4">
    <source>
        <dbReference type="Proteomes" id="UP000007652"/>
    </source>
</evidence>
<dbReference type="OrthoDB" id="9794671at2"/>
<dbReference type="EMBL" id="CAKP01000046">
    <property type="protein sequence ID" value="CCJ33034.1"/>
    <property type="molecule type" value="Genomic_DNA"/>
</dbReference>
<keyword evidence="1" id="KW-1133">Transmembrane helix</keyword>
<name>I7K649_9CLOT</name>
<dbReference type="eggNOG" id="COG2385">
    <property type="taxonomic scope" value="Bacteria"/>
</dbReference>
<dbReference type="AlphaFoldDB" id="I7K649"/>
<reference evidence="3 4" key="1">
    <citation type="journal article" date="2011" name="J. Bacteriol.">
        <title>Draft genome sequence of Caloramator australicus strain RC3T, a thermoanaerobe from the Great Artesian Basin of Australia.</title>
        <authorList>
            <person name="Ogg C.D."/>
            <person name="Patel B.K.C."/>
        </authorList>
    </citation>
    <scope>NUCLEOTIDE SEQUENCE [LARGE SCALE GENOMIC DNA]</scope>
    <source>
        <strain evidence="3 4">RC3</strain>
    </source>
</reference>
<keyword evidence="1" id="KW-0472">Membrane</keyword>
<dbReference type="STRING" id="857293.CAAU_0950"/>
<feature type="transmembrane region" description="Helical" evidence="1">
    <location>
        <begin position="12"/>
        <end position="32"/>
    </location>
</feature>
<dbReference type="RefSeq" id="WP_008908308.1">
    <property type="nucleotide sequence ID" value="NZ_CAKP01000046.1"/>
</dbReference>
<dbReference type="Pfam" id="PF08486">
    <property type="entry name" value="SpoIID"/>
    <property type="match status" value="1"/>
</dbReference>
<keyword evidence="1" id="KW-0812">Transmembrane</keyword>
<dbReference type="Proteomes" id="UP000007652">
    <property type="component" value="Unassembled WGS sequence"/>
</dbReference>
<dbReference type="InterPro" id="IPR013486">
    <property type="entry name" value="SpoIID/LytB"/>
</dbReference>
<comment type="caution">
    <text evidence="3">The sequence shown here is derived from an EMBL/GenBank/DDBJ whole genome shotgun (WGS) entry which is preliminary data.</text>
</comment>
<protein>
    <submittedName>
        <fullName evidence="3">SPOIID HOMOLOG</fullName>
    </submittedName>
</protein>
<keyword evidence="4" id="KW-1185">Reference proteome</keyword>
<evidence type="ECO:0000313" key="3">
    <source>
        <dbReference type="EMBL" id="CCJ33034.1"/>
    </source>
</evidence>